<evidence type="ECO:0000256" key="1">
    <source>
        <dbReference type="SAM" id="MobiDB-lite"/>
    </source>
</evidence>
<sequence length="115" mass="13000">MKLTDSDIHLIFLAWRSVFGYRDKIPVSEITEKHIDLILQESDSEDEFKEINAFDSDYEPFEETSDESEDEEAGKAASTSAPTPSSSLQNTLGFFFIEKLWSGKELEISPALETS</sequence>
<proteinExistence type="predicted"/>
<keyword evidence="3" id="KW-1185">Reference proteome</keyword>
<organism evidence="2 3">
    <name type="scientific">Aquatica leii</name>
    <dbReference type="NCBI Taxonomy" id="1421715"/>
    <lineage>
        <taxon>Eukaryota</taxon>
        <taxon>Metazoa</taxon>
        <taxon>Ecdysozoa</taxon>
        <taxon>Arthropoda</taxon>
        <taxon>Hexapoda</taxon>
        <taxon>Insecta</taxon>
        <taxon>Pterygota</taxon>
        <taxon>Neoptera</taxon>
        <taxon>Endopterygota</taxon>
        <taxon>Coleoptera</taxon>
        <taxon>Polyphaga</taxon>
        <taxon>Elateriformia</taxon>
        <taxon>Elateroidea</taxon>
        <taxon>Lampyridae</taxon>
        <taxon>Luciolinae</taxon>
        <taxon>Aquatica</taxon>
    </lineage>
</organism>
<accession>A0AAN7Q570</accession>
<reference evidence="3" key="1">
    <citation type="submission" date="2023-01" db="EMBL/GenBank/DDBJ databases">
        <title>Key to firefly adult light organ development and bioluminescence: homeobox transcription factors regulate luciferase expression and transportation to peroxisome.</title>
        <authorList>
            <person name="Fu X."/>
        </authorList>
    </citation>
    <scope>NUCLEOTIDE SEQUENCE [LARGE SCALE GENOMIC DNA]</scope>
</reference>
<dbReference type="AlphaFoldDB" id="A0AAN7Q570"/>
<evidence type="ECO:0000313" key="3">
    <source>
        <dbReference type="Proteomes" id="UP001353858"/>
    </source>
</evidence>
<comment type="caution">
    <text evidence="2">The sequence shown here is derived from an EMBL/GenBank/DDBJ whole genome shotgun (WGS) entry which is preliminary data.</text>
</comment>
<feature type="compositionally biased region" description="Low complexity" evidence="1">
    <location>
        <begin position="76"/>
        <end position="87"/>
    </location>
</feature>
<dbReference type="EMBL" id="JARPUR010000001">
    <property type="protein sequence ID" value="KAK4886114.1"/>
    <property type="molecule type" value="Genomic_DNA"/>
</dbReference>
<name>A0AAN7Q570_9COLE</name>
<gene>
    <name evidence="2" type="ORF">RN001_002385</name>
</gene>
<protein>
    <submittedName>
        <fullName evidence="2">Uncharacterized protein</fullName>
    </submittedName>
</protein>
<feature type="region of interest" description="Disordered" evidence="1">
    <location>
        <begin position="51"/>
        <end position="88"/>
    </location>
</feature>
<evidence type="ECO:0000313" key="2">
    <source>
        <dbReference type="EMBL" id="KAK4886114.1"/>
    </source>
</evidence>
<dbReference type="Proteomes" id="UP001353858">
    <property type="component" value="Unassembled WGS sequence"/>
</dbReference>
<feature type="compositionally biased region" description="Acidic residues" evidence="1">
    <location>
        <begin position="56"/>
        <end position="72"/>
    </location>
</feature>